<evidence type="ECO:0008006" key="3">
    <source>
        <dbReference type="Google" id="ProtNLM"/>
    </source>
</evidence>
<dbReference type="Proteomes" id="UP000017396">
    <property type="component" value="Chromosome"/>
</dbReference>
<accession>U5QLI3</accession>
<dbReference type="CDD" id="cd14743">
    <property type="entry name" value="PAAR_CT_1"/>
    <property type="match status" value="1"/>
</dbReference>
<reference evidence="1 2" key="1">
    <citation type="journal article" date="2013" name="PLoS ONE">
        <title>Cultivation and Complete Genome Sequencing of Gloeobacter kilaueensis sp. nov., from a Lava Cave in Kilauea Caldera, Hawai'i.</title>
        <authorList>
            <person name="Saw J.H."/>
            <person name="Schatz M."/>
            <person name="Brown M.V."/>
            <person name="Kunkel D.D."/>
            <person name="Foster J.S."/>
            <person name="Shick H."/>
            <person name="Christensen S."/>
            <person name="Hou S."/>
            <person name="Wan X."/>
            <person name="Donachie S.P."/>
        </authorList>
    </citation>
    <scope>NUCLEOTIDE SEQUENCE [LARGE SCALE GENOMIC DNA]</scope>
    <source>
        <strain evidence="2">JS</strain>
    </source>
</reference>
<dbReference type="InterPro" id="IPR008727">
    <property type="entry name" value="PAAR_motif"/>
</dbReference>
<keyword evidence="2" id="KW-1185">Reference proteome</keyword>
<evidence type="ECO:0000313" key="2">
    <source>
        <dbReference type="Proteomes" id="UP000017396"/>
    </source>
</evidence>
<dbReference type="HOGENOM" id="CLU_2422781_0_0_3"/>
<dbReference type="KEGG" id="glj:GKIL_3507"/>
<dbReference type="OrthoDB" id="197187at2"/>
<dbReference type="Pfam" id="PF05488">
    <property type="entry name" value="PAAR_motif"/>
    <property type="match status" value="1"/>
</dbReference>
<dbReference type="RefSeq" id="WP_023175055.1">
    <property type="nucleotide sequence ID" value="NC_022600.1"/>
</dbReference>
<evidence type="ECO:0000313" key="1">
    <source>
        <dbReference type="EMBL" id="AGY59753.1"/>
    </source>
</evidence>
<proteinExistence type="predicted"/>
<organism evidence="1 2">
    <name type="scientific">Gloeobacter kilaueensis (strain ATCC BAA-2537 / CCAP 1431/1 / ULC 316 / JS1)</name>
    <dbReference type="NCBI Taxonomy" id="1183438"/>
    <lineage>
        <taxon>Bacteria</taxon>
        <taxon>Bacillati</taxon>
        <taxon>Cyanobacteriota</taxon>
        <taxon>Cyanophyceae</taxon>
        <taxon>Gloeobacterales</taxon>
        <taxon>Gloeobacteraceae</taxon>
        <taxon>Gloeobacter</taxon>
    </lineage>
</organism>
<name>U5QLI3_GLOK1</name>
<dbReference type="EMBL" id="CP003587">
    <property type="protein sequence ID" value="AGY59753.1"/>
    <property type="molecule type" value="Genomic_DNA"/>
</dbReference>
<protein>
    <recommendedName>
        <fullName evidence="3">PAAR repeat-containing protein</fullName>
    </recommendedName>
</protein>
<sequence length="91" mass="9408">MGLPQARQGDMETCPSNPCTVKTGAITIMQCTRTFCNGRLVSVIGDGVNCGAVTLTGSTRVFHEGKPAHRLTDANNCAGVCTSASTNTFVG</sequence>
<dbReference type="Gene3D" id="2.60.200.60">
    <property type="match status" value="2"/>
</dbReference>
<gene>
    <name evidence="1" type="ORF">GKIL_3507</name>
</gene>
<dbReference type="STRING" id="1183438.GKIL_3507"/>
<dbReference type="AlphaFoldDB" id="U5QLI3"/>